<dbReference type="Proteomes" id="UP000317685">
    <property type="component" value="Unassembled WGS sequence"/>
</dbReference>
<keyword evidence="1" id="KW-0812">Transmembrane</keyword>
<protein>
    <submittedName>
        <fullName evidence="2">Uncharacterized protein</fullName>
    </submittedName>
</protein>
<comment type="caution">
    <text evidence="2">The sequence shown here is derived from an EMBL/GenBank/DDBJ whole genome shotgun (WGS) entry which is preliminary data.</text>
</comment>
<dbReference type="GeneID" id="300130708"/>
<accession>A0A561W7P1</accession>
<proteinExistence type="predicted"/>
<name>A0A561W7P1_9ACTN</name>
<dbReference type="AlphaFoldDB" id="A0A561W7P1"/>
<gene>
    <name evidence="2" type="ORF">FHU34_115253</name>
</gene>
<organism evidence="2 3">
    <name type="scientific">Micromonospora taraxaci</name>
    <dbReference type="NCBI Taxonomy" id="1316803"/>
    <lineage>
        <taxon>Bacteria</taxon>
        <taxon>Bacillati</taxon>
        <taxon>Actinomycetota</taxon>
        <taxon>Actinomycetes</taxon>
        <taxon>Micromonosporales</taxon>
        <taxon>Micromonosporaceae</taxon>
        <taxon>Micromonospora</taxon>
    </lineage>
</organism>
<keyword evidence="1" id="KW-0472">Membrane</keyword>
<reference evidence="2 3" key="1">
    <citation type="submission" date="2019-06" db="EMBL/GenBank/DDBJ databases">
        <title>Sequencing the genomes of 1000 actinobacteria strains.</title>
        <authorList>
            <person name="Klenk H.-P."/>
        </authorList>
    </citation>
    <scope>NUCLEOTIDE SEQUENCE [LARGE SCALE GENOMIC DNA]</scope>
    <source>
        <strain evidence="2 3">DSM 45885</strain>
    </source>
</reference>
<dbReference type="EMBL" id="VIWZ01000001">
    <property type="protein sequence ID" value="TWG19860.1"/>
    <property type="molecule type" value="Genomic_DNA"/>
</dbReference>
<keyword evidence="3" id="KW-1185">Reference proteome</keyword>
<evidence type="ECO:0000313" key="2">
    <source>
        <dbReference type="EMBL" id="TWG19860.1"/>
    </source>
</evidence>
<feature type="transmembrane region" description="Helical" evidence="1">
    <location>
        <begin position="60"/>
        <end position="79"/>
    </location>
</feature>
<dbReference type="OrthoDB" id="9837773at2"/>
<keyword evidence="1" id="KW-1133">Transmembrane helix</keyword>
<evidence type="ECO:0000313" key="3">
    <source>
        <dbReference type="Proteomes" id="UP000317685"/>
    </source>
</evidence>
<evidence type="ECO:0000256" key="1">
    <source>
        <dbReference type="SAM" id="Phobius"/>
    </source>
</evidence>
<sequence>MIHIGRGRKRAPDHAWGLADSLLGTRGSRGQNLVDRLGTIADERQTAEGSPRSRSRFPDWWMALALFALFSGAIVYRLATQ</sequence>
<dbReference type="RefSeq" id="WP_145784861.1">
    <property type="nucleotide sequence ID" value="NZ_JBEZJB010000004.1"/>
</dbReference>